<dbReference type="InterPro" id="IPR023213">
    <property type="entry name" value="CAT-like_dom_sf"/>
</dbReference>
<organism evidence="3 4">
    <name type="scientific">Microbispora hainanensis</name>
    <dbReference type="NCBI Taxonomy" id="568844"/>
    <lineage>
        <taxon>Bacteria</taxon>
        <taxon>Bacillati</taxon>
        <taxon>Actinomycetota</taxon>
        <taxon>Actinomycetes</taxon>
        <taxon>Streptosporangiales</taxon>
        <taxon>Streptosporangiaceae</taxon>
        <taxon>Microbispora</taxon>
    </lineage>
</organism>
<dbReference type="Pfam" id="PF00668">
    <property type="entry name" value="Condensation"/>
    <property type="match status" value="1"/>
</dbReference>
<dbReference type="PANTHER" id="PTHR45398:SF1">
    <property type="entry name" value="ENZYME, PUTATIVE (JCVI)-RELATED"/>
    <property type="match status" value="1"/>
</dbReference>
<dbReference type="Proteomes" id="UP000316541">
    <property type="component" value="Unassembled WGS sequence"/>
</dbReference>
<sequence length="515" mass="56869">MPRPHRDRVDRHAAAERTRPGDAERTRPGHADRARPGDVELPGQMTSAERRAALIEKLAGLPPERRAALLRSLGGAQRDPGGQEWPLSPGQERLWFLSRFDPGDTSYNTPWCMRLRGPLDVAALTAAFTRIVARHEVLRTRFRLRGDAPVQVVLPPGPVPVERLAVSGETDLDRVLKEFVERPFDLENAPPLRVGLAEAGEDDAVVCIVLHHIVMDGWSLDVLLRELTECYAAGREGREPELPDLPTQYPRFAVQERRRDHTEGLAHWTSRLAGAPALDLPADRPRPARWSGRGGREELLLPPDEITPLEKVARKRRCTSFMALVAAYQATLALASGQTDFCVGVPVAGRSRSELTPLIGYFGNTMVLRADLSGDPSFHELLDRVREATLAGMRHAEVPFEHVLAALRVPRDISRPPLCQAMFNLHNLPKDDLLGTRMADLDREVYVVPPSHTKSEVSMDLWRGPEGLGGVFDYSSDLFTPAAARRLLGGFAEVVRRAGADPDLPLSALGGPFPK</sequence>
<proteinExistence type="predicted"/>
<evidence type="ECO:0000256" key="1">
    <source>
        <dbReference type="SAM" id="MobiDB-lite"/>
    </source>
</evidence>
<dbReference type="CDD" id="cd19531">
    <property type="entry name" value="LCL_NRPS-like"/>
    <property type="match status" value="1"/>
</dbReference>
<gene>
    <name evidence="3" type="ORF">FLX08_20040</name>
</gene>
<feature type="region of interest" description="Disordered" evidence="1">
    <location>
        <begin position="1"/>
        <end position="43"/>
    </location>
</feature>
<dbReference type="GO" id="GO:0003824">
    <property type="term" value="F:catalytic activity"/>
    <property type="evidence" value="ECO:0007669"/>
    <property type="project" value="InterPro"/>
</dbReference>
<dbReference type="InterPro" id="IPR001242">
    <property type="entry name" value="Condensation_dom"/>
</dbReference>
<dbReference type="Gene3D" id="3.30.559.10">
    <property type="entry name" value="Chloramphenicol acetyltransferase-like domain"/>
    <property type="match status" value="1"/>
</dbReference>
<protein>
    <recommendedName>
        <fullName evidence="2">Condensation domain-containing protein</fullName>
    </recommendedName>
</protein>
<evidence type="ECO:0000313" key="3">
    <source>
        <dbReference type="EMBL" id="TQS19360.1"/>
    </source>
</evidence>
<evidence type="ECO:0000313" key="4">
    <source>
        <dbReference type="Proteomes" id="UP000316541"/>
    </source>
</evidence>
<dbReference type="EMBL" id="VIRM01000024">
    <property type="protein sequence ID" value="TQS19360.1"/>
    <property type="molecule type" value="Genomic_DNA"/>
</dbReference>
<dbReference type="GO" id="GO:0008610">
    <property type="term" value="P:lipid biosynthetic process"/>
    <property type="evidence" value="ECO:0007669"/>
    <property type="project" value="UniProtKB-ARBA"/>
</dbReference>
<feature type="domain" description="Condensation" evidence="2">
    <location>
        <begin position="83"/>
        <end position="508"/>
    </location>
</feature>
<feature type="compositionally biased region" description="Basic and acidic residues" evidence="1">
    <location>
        <begin position="7"/>
        <end position="38"/>
    </location>
</feature>
<accession>A0A544YRE4</accession>
<evidence type="ECO:0000259" key="2">
    <source>
        <dbReference type="Pfam" id="PF00668"/>
    </source>
</evidence>
<dbReference type="Gene3D" id="3.30.559.30">
    <property type="entry name" value="Nonribosomal peptide synthetase, condensation domain"/>
    <property type="match status" value="1"/>
</dbReference>
<dbReference type="SUPFAM" id="SSF52777">
    <property type="entry name" value="CoA-dependent acyltransferases"/>
    <property type="match status" value="2"/>
</dbReference>
<dbReference type="PANTHER" id="PTHR45398">
    <property type="match status" value="1"/>
</dbReference>
<name>A0A544YRE4_9ACTN</name>
<comment type="caution">
    <text evidence="3">The sequence shown here is derived from an EMBL/GenBank/DDBJ whole genome shotgun (WGS) entry which is preliminary data.</text>
</comment>
<dbReference type="AlphaFoldDB" id="A0A544YRE4"/>
<reference evidence="3 4" key="1">
    <citation type="submission" date="2019-07" db="EMBL/GenBank/DDBJ databases">
        <title>Microbispora hainanensis DSM 45428.</title>
        <authorList>
            <person name="Thawai C."/>
        </authorList>
    </citation>
    <scope>NUCLEOTIDE SEQUENCE [LARGE SCALE GENOMIC DNA]</scope>
    <source>
        <strain evidence="3 4">DSM 45428</strain>
    </source>
</reference>